<dbReference type="InterPro" id="IPR035965">
    <property type="entry name" value="PAS-like_dom_sf"/>
</dbReference>
<dbReference type="GO" id="GO:0006355">
    <property type="term" value="P:regulation of DNA-templated transcription"/>
    <property type="evidence" value="ECO:0007669"/>
    <property type="project" value="InterPro"/>
</dbReference>
<keyword evidence="6 12" id="KW-0418">Kinase</keyword>
<organism evidence="12 13">
    <name type="scientific">Ruminococcus callidus ATCC 27760</name>
    <dbReference type="NCBI Taxonomy" id="411473"/>
    <lineage>
        <taxon>Bacteria</taxon>
        <taxon>Bacillati</taxon>
        <taxon>Bacillota</taxon>
        <taxon>Clostridia</taxon>
        <taxon>Eubacteriales</taxon>
        <taxon>Oscillospiraceae</taxon>
        <taxon>Ruminococcus</taxon>
    </lineage>
</organism>
<dbReference type="Proteomes" id="UP000016662">
    <property type="component" value="Unassembled WGS sequence"/>
</dbReference>
<evidence type="ECO:0000256" key="5">
    <source>
        <dbReference type="ARBA" id="ARBA00022679"/>
    </source>
</evidence>
<keyword evidence="10" id="KW-1133">Transmembrane helix</keyword>
<dbReference type="CDD" id="cd00075">
    <property type="entry name" value="HATPase"/>
    <property type="match status" value="1"/>
</dbReference>
<evidence type="ECO:0000256" key="4">
    <source>
        <dbReference type="ARBA" id="ARBA00022553"/>
    </source>
</evidence>
<dbReference type="Gene3D" id="3.30.450.20">
    <property type="entry name" value="PAS domain"/>
    <property type="match status" value="1"/>
</dbReference>
<name>U2KN54_9FIRM</name>
<dbReference type="EMBL" id="AWVF01000276">
    <property type="protein sequence ID" value="ERJ93712.1"/>
    <property type="molecule type" value="Genomic_DNA"/>
</dbReference>
<evidence type="ECO:0000313" key="12">
    <source>
        <dbReference type="EMBL" id="ERJ93712.1"/>
    </source>
</evidence>
<proteinExistence type="predicted"/>
<dbReference type="PANTHER" id="PTHR45453">
    <property type="entry name" value="PHOSPHATE REGULON SENSOR PROTEIN PHOR"/>
    <property type="match status" value="1"/>
</dbReference>
<keyword evidence="9" id="KW-0175">Coiled coil</keyword>
<keyword evidence="7" id="KW-0902">Two-component regulatory system</keyword>
<accession>U2KN54</accession>
<dbReference type="InterPro" id="IPR050351">
    <property type="entry name" value="BphY/WalK/GraS-like"/>
</dbReference>
<dbReference type="Pfam" id="PF02518">
    <property type="entry name" value="HATPase_c"/>
    <property type="match status" value="1"/>
</dbReference>
<dbReference type="HOGENOM" id="CLU_000445_89_2_9"/>
<evidence type="ECO:0000256" key="1">
    <source>
        <dbReference type="ARBA" id="ARBA00000085"/>
    </source>
</evidence>
<dbReference type="SUPFAM" id="SSF47384">
    <property type="entry name" value="Homodimeric domain of signal transducing histidine kinase"/>
    <property type="match status" value="1"/>
</dbReference>
<evidence type="ECO:0000313" key="13">
    <source>
        <dbReference type="Proteomes" id="UP000016662"/>
    </source>
</evidence>
<comment type="catalytic activity">
    <reaction evidence="1">
        <text>ATP + protein L-histidine = ADP + protein N-phospho-L-histidine.</text>
        <dbReference type="EC" id="2.7.13.3"/>
    </reaction>
</comment>
<feature type="domain" description="Histidine kinase" evidence="11">
    <location>
        <begin position="191"/>
        <end position="405"/>
    </location>
</feature>
<dbReference type="InterPro" id="IPR036097">
    <property type="entry name" value="HisK_dim/P_sf"/>
</dbReference>
<dbReference type="FunFam" id="3.30.565.10:FF:000006">
    <property type="entry name" value="Sensor histidine kinase WalK"/>
    <property type="match status" value="1"/>
</dbReference>
<dbReference type="CDD" id="cd00082">
    <property type="entry name" value="HisKA"/>
    <property type="match status" value="1"/>
</dbReference>
<dbReference type="SUPFAM" id="SSF55874">
    <property type="entry name" value="ATPase domain of HSP90 chaperone/DNA topoisomerase II/histidine kinase"/>
    <property type="match status" value="1"/>
</dbReference>
<dbReference type="RefSeq" id="WP_021680383.1">
    <property type="nucleotide sequence ID" value="NZ_KI260288.1"/>
</dbReference>
<comment type="caution">
    <text evidence="12">The sequence shown here is derived from an EMBL/GenBank/DDBJ whole genome shotgun (WGS) entry which is preliminary data.</text>
</comment>
<keyword evidence="5" id="KW-0808">Transferase</keyword>
<keyword evidence="8 10" id="KW-0472">Membrane</keyword>
<dbReference type="SMART" id="SM00091">
    <property type="entry name" value="PAS"/>
    <property type="match status" value="1"/>
</dbReference>
<dbReference type="InterPro" id="IPR036890">
    <property type="entry name" value="HATPase_C_sf"/>
</dbReference>
<evidence type="ECO:0000256" key="10">
    <source>
        <dbReference type="SAM" id="Phobius"/>
    </source>
</evidence>
<dbReference type="GO" id="GO:0000155">
    <property type="term" value="F:phosphorelay sensor kinase activity"/>
    <property type="evidence" value="ECO:0007669"/>
    <property type="project" value="InterPro"/>
</dbReference>
<dbReference type="InterPro" id="IPR000014">
    <property type="entry name" value="PAS"/>
</dbReference>
<dbReference type="eggNOG" id="COG5002">
    <property type="taxonomic scope" value="Bacteria"/>
</dbReference>
<feature type="coiled-coil region" evidence="9">
    <location>
        <begin position="27"/>
        <end position="61"/>
    </location>
</feature>
<reference evidence="12 13" key="1">
    <citation type="submission" date="2013-07" db="EMBL/GenBank/DDBJ databases">
        <authorList>
            <person name="Weinstock G."/>
            <person name="Sodergren E."/>
            <person name="Wylie T."/>
            <person name="Fulton L."/>
            <person name="Fulton R."/>
            <person name="Fronick C."/>
            <person name="O'Laughlin M."/>
            <person name="Godfrey J."/>
            <person name="Miner T."/>
            <person name="Herter B."/>
            <person name="Appelbaum E."/>
            <person name="Cordes M."/>
            <person name="Lek S."/>
            <person name="Wollam A."/>
            <person name="Pepin K.H."/>
            <person name="Palsikar V.B."/>
            <person name="Mitreva M."/>
            <person name="Wilson R.K."/>
        </authorList>
    </citation>
    <scope>NUCLEOTIDE SEQUENCE [LARGE SCALE GENOMIC DNA]</scope>
    <source>
        <strain evidence="12 13">ATCC 27760</strain>
    </source>
</reference>
<keyword evidence="13" id="KW-1185">Reference proteome</keyword>
<dbReference type="InterPro" id="IPR003594">
    <property type="entry name" value="HATPase_dom"/>
</dbReference>
<evidence type="ECO:0000259" key="11">
    <source>
        <dbReference type="PROSITE" id="PS50109"/>
    </source>
</evidence>
<dbReference type="InterPro" id="IPR013767">
    <property type="entry name" value="PAS_fold"/>
</dbReference>
<evidence type="ECO:0000256" key="2">
    <source>
        <dbReference type="ARBA" id="ARBA00004370"/>
    </source>
</evidence>
<dbReference type="GO" id="GO:0004721">
    <property type="term" value="F:phosphoprotein phosphatase activity"/>
    <property type="evidence" value="ECO:0007669"/>
    <property type="project" value="TreeGrafter"/>
</dbReference>
<dbReference type="InterPro" id="IPR005467">
    <property type="entry name" value="His_kinase_dom"/>
</dbReference>
<evidence type="ECO:0000256" key="8">
    <source>
        <dbReference type="ARBA" id="ARBA00023136"/>
    </source>
</evidence>
<evidence type="ECO:0000256" key="7">
    <source>
        <dbReference type="ARBA" id="ARBA00023012"/>
    </source>
</evidence>
<dbReference type="PROSITE" id="PS50109">
    <property type="entry name" value="HIS_KIN"/>
    <property type="match status" value="1"/>
</dbReference>
<dbReference type="GO" id="GO:0005886">
    <property type="term" value="C:plasma membrane"/>
    <property type="evidence" value="ECO:0007669"/>
    <property type="project" value="TreeGrafter"/>
</dbReference>
<feature type="transmembrane region" description="Helical" evidence="10">
    <location>
        <begin position="6"/>
        <end position="24"/>
    </location>
</feature>
<comment type="subcellular location">
    <subcellularLocation>
        <location evidence="2">Membrane</location>
    </subcellularLocation>
</comment>
<evidence type="ECO:0000256" key="9">
    <source>
        <dbReference type="SAM" id="Coils"/>
    </source>
</evidence>
<dbReference type="OrthoDB" id="9813151at2"/>
<evidence type="ECO:0000256" key="6">
    <source>
        <dbReference type="ARBA" id="ARBA00022777"/>
    </source>
</evidence>
<dbReference type="Gene3D" id="1.10.287.130">
    <property type="match status" value="1"/>
</dbReference>
<dbReference type="PANTHER" id="PTHR45453:SF1">
    <property type="entry name" value="PHOSPHATE REGULON SENSOR PROTEIN PHOR"/>
    <property type="match status" value="1"/>
</dbReference>
<dbReference type="SMART" id="SM00388">
    <property type="entry name" value="HisKA"/>
    <property type="match status" value="1"/>
</dbReference>
<gene>
    <name evidence="12" type="ORF">RUMCAL_02227</name>
</gene>
<dbReference type="SMART" id="SM00387">
    <property type="entry name" value="HATPase_c"/>
    <property type="match status" value="1"/>
</dbReference>
<dbReference type="InterPro" id="IPR003661">
    <property type="entry name" value="HisK_dim/P_dom"/>
</dbReference>
<dbReference type="Pfam" id="PF00512">
    <property type="entry name" value="HisKA"/>
    <property type="match status" value="1"/>
</dbReference>
<evidence type="ECO:0000256" key="3">
    <source>
        <dbReference type="ARBA" id="ARBA00012438"/>
    </source>
</evidence>
<dbReference type="SUPFAM" id="SSF55785">
    <property type="entry name" value="PYP-like sensor domain (PAS domain)"/>
    <property type="match status" value="1"/>
</dbReference>
<dbReference type="GO" id="GO:0016036">
    <property type="term" value="P:cellular response to phosphate starvation"/>
    <property type="evidence" value="ECO:0007669"/>
    <property type="project" value="TreeGrafter"/>
</dbReference>
<dbReference type="Gene3D" id="3.30.565.10">
    <property type="entry name" value="Histidine kinase-like ATPase, C-terminal domain"/>
    <property type="match status" value="1"/>
</dbReference>
<keyword evidence="4" id="KW-0597">Phosphoprotein</keyword>
<dbReference type="PATRIC" id="fig|411473.3.peg.1840"/>
<keyword evidence="10" id="KW-0812">Transmembrane</keyword>
<dbReference type="EC" id="2.7.13.3" evidence="3"/>
<dbReference type="FunFam" id="1.10.287.130:FF:000001">
    <property type="entry name" value="Two-component sensor histidine kinase"/>
    <property type="match status" value="1"/>
</dbReference>
<sequence>MEWLGWAFAAATALLLTIFIFLYLHQKQQAQHQHKKSQKALGKLENEMNRMQKELHHERDIIGLIQEHMVEGILILDDSDKIQLANRTATALLNISKESWDNKSIFILTNNQDFLDALRKSKTAPQHELLPEDSELHKGCSVRQLLKIDGKYIRAYITRVEMGGIFGTIVLLVDVTYNVKAEKMRQEFTANVSHELKTPLTTIKGFGEMFGSGMITKEEDVAKYGAMIERESERLLFLINDIIRLSEIEEHTEMLNTPVALEAAAKNALQILEPQIQRNKIHVRLEGDCLLLHSNEGYIRELFINLIDNAIKYNNPEGTVTITIQHLGTQAKIVIADNGIGIPLQAQSRIFERFYRVDKSRSKQRGGTGLGLSIVKHIVDCHNGTISLRSELGHGTEITILLPAK</sequence>
<dbReference type="PRINTS" id="PR00344">
    <property type="entry name" value="BCTRLSENSOR"/>
</dbReference>
<dbReference type="Pfam" id="PF00989">
    <property type="entry name" value="PAS"/>
    <property type="match status" value="1"/>
</dbReference>
<protein>
    <recommendedName>
        <fullName evidence="3">histidine kinase</fullName>
        <ecNumber evidence="3">2.7.13.3</ecNumber>
    </recommendedName>
</protein>
<dbReference type="STRING" id="411473.RUMCAL_02227"/>
<dbReference type="AlphaFoldDB" id="U2KN54"/>
<dbReference type="InterPro" id="IPR004358">
    <property type="entry name" value="Sig_transdc_His_kin-like_C"/>
</dbReference>